<keyword evidence="1" id="KW-0812">Transmembrane</keyword>
<accession>A0A0F8ZEK4</accession>
<comment type="caution">
    <text evidence="2">The sequence shown here is derived from an EMBL/GenBank/DDBJ whole genome shotgun (WGS) entry which is preliminary data.</text>
</comment>
<keyword evidence="1" id="KW-0472">Membrane</keyword>
<gene>
    <name evidence="2" type="ORF">LCGC14_3044360</name>
</gene>
<protein>
    <submittedName>
        <fullName evidence="2">Uncharacterized protein</fullName>
    </submittedName>
</protein>
<keyword evidence="1" id="KW-1133">Transmembrane helix</keyword>
<evidence type="ECO:0000313" key="2">
    <source>
        <dbReference type="EMBL" id="KKK58446.1"/>
    </source>
</evidence>
<feature type="transmembrane region" description="Helical" evidence="1">
    <location>
        <begin position="20"/>
        <end position="38"/>
    </location>
</feature>
<organism evidence="2">
    <name type="scientific">marine sediment metagenome</name>
    <dbReference type="NCBI Taxonomy" id="412755"/>
    <lineage>
        <taxon>unclassified sequences</taxon>
        <taxon>metagenomes</taxon>
        <taxon>ecological metagenomes</taxon>
    </lineage>
</organism>
<name>A0A0F8ZEK4_9ZZZZ</name>
<feature type="transmembrane region" description="Helical" evidence="1">
    <location>
        <begin position="80"/>
        <end position="98"/>
    </location>
</feature>
<dbReference type="EMBL" id="LAZR01063978">
    <property type="protein sequence ID" value="KKK58446.1"/>
    <property type="molecule type" value="Genomic_DNA"/>
</dbReference>
<dbReference type="AlphaFoldDB" id="A0A0F8ZEK4"/>
<evidence type="ECO:0000256" key="1">
    <source>
        <dbReference type="SAM" id="Phobius"/>
    </source>
</evidence>
<proteinExistence type="predicted"/>
<sequence length="126" mass="15017">MKIKKKKIWNLLKTLSRAGFIIFLFLAVFNLGILFGTYSEEGETVNEFFTKKTRYEWNSLESPPQIVTDQINDYNNISRLIWFSLFFSFAVMFFDYFVDPEHHFATKIKNKWGPKLKKIGKELEED</sequence>
<reference evidence="2" key="1">
    <citation type="journal article" date="2015" name="Nature">
        <title>Complex archaea that bridge the gap between prokaryotes and eukaryotes.</title>
        <authorList>
            <person name="Spang A."/>
            <person name="Saw J.H."/>
            <person name="Jorgensen S.L."/>
            <person name="Zaremba-Niedzwiedzka K."/>
            <person name="Martijn J."/>
            <person name="Lind A.E."/>
            <person name="van Eijk R."/>
            <person name="Schleper C."/>
            <person name="Guy L."/>
            <person name="Ettema T.J."/>
        </authorList>
    </citation>
    <scope>NUCLEOTIDE SEQUENCE</scope>
</reference>